<keyword evidence="2" id="KW-1185">Reference proteome</keyword>
<evidence type="ECO:0000313" key="1">
    <source>
        <dbReference type="EMBL" id="CAK0905487.1"/>
    </source>
</evidence>
<reference evidence="1" key="1">
    <citation type="submission" date="2023-10" db="EMBL/GenBank/DDBJ databases">
        <authorList>
            <person name="Chen Y."/>
            <person name="Shah S."/>
            <person name="Dougan E. K."/>
            <person name="Thang M."/>
            <person name="Chan C."/>
        </authorList>
    </citation>
    <scope>NUCLEOTIDE SEQUENCE [LARGE SCALE GENOMIC DNA]</scope>
</reference>
<sequence>MLQAGFSIPSFLSALSKFGPVVEVARQFFFQSQISDYLWLVLIFVFCPGLWETRILIAPCGVDEAKLEGDVVATAAQERAGVIWYALTPELDIYPHVLEVGPNLLTGIVAFDSEGWTDERRLSTITVDSFVRMGCCLSCSAPNKSDICLFSTGVSQLTDHDPAMRKFEMVFVFDQANVSEHAAYELIARLAQMVEWRRRDRVLGRSKDVLFDDQFLYMGTGEKTRGPADARDIRPYSDQALVRDRAGYAGSTADLHRLGLVAHGKSWLQRLLGAPSMSATAPSSTWPGRADVDNTFYQIELAPGMRDPFAPPAAHGESLIQALGVGGKGLAAGARISPLLIVLPMGGPGHFICAGVSWGNAHLMQVAPRNFIRDRRLAPSLCQVSMGTGVCVDNVAVVSQGPSLAVAACEQIANEMESVGLACKGASQPRDGQAFAGMVSEKKNATIRMSAFRIWKTRLALLLIADRGADRGGFGATELERGPEAAERAMMAQSERWRCGVSSAISARASALGLQVVGGRHRGAADFVSVPEDLVGDERARKEPAQQPGLTALHFEKVGHRARRNFQREWDEFRQLCQERGVTPHTVEQVNTMAHLYLDARFFAGYNRDRAGKLRAARRHFLPKAGIGDHGEMEAALAAMKGDLLQLTGASLVPPARLGGQALRAAGVWALLLRPEEQPLRGKAGQFDEGAALATHVSLAIGRRMQQLKFRALFRALGHDSARPCQVRHGAASAAEGHRALAATWRRLRHAAGRSSKRCAKHARCLSELAFAPLPTLSYGRLASERLAEVISGKAQLAPPDFDGSGPLKAGAGWGRDPAMAASSSSGKWKTLAVAGGGVAVAAALLYVLRKASGAAKASGEGHEAAQAAVAKPKLEEVTKEEARSQEIIVLQDQMKAFIKKFTDEMVSNVLTFEQTYLRVKQVHPPDPLVKYGLSTMDFDQLLEKHQNDPKVREAIAKIMGAPTQDSCASSHVQAITVPKIKEIHAFLLAELETVLGEFEKLPNKDTFDLKTVTIAAQAIVNTKIREKFDITSEDGGACASAPLPPQAFTTLNIKIQHIMGKLMGTPFSS</sequence>
<accession>A0ABN9XZB0</accession>
<protein>
    <submittedName>
        <fullName evidence="1">Uncharacterized protein</fullName>
    </submittedName>
</protein>
<organism evidence="1 2">
    <name type="scientific">Prorocentrum cordatum</name>
    <dbReference type="NCBI Taxonomy" id="2364126"/>
    <lineage>
        <taxon>Eukaryota</taxon>
        <taxon>Sar</taxon>
        <taxon>Alveolata</taxon>
        <taxon>Dinophyceae</taxon>
        <taxon>Prorocentrales</taxon>
        <taxon>Prorocentraceae</taxon>
        <taxon>Prorocentrum</taxon>
    </lineage>
</organism>
<dbReference type="EMBL" id="CAUYUJ010021570">
    <property type="protein sequence ID" value="CAK0905487.1"/>
    <property type="molecule type" value="Genomic_DNA"/>
</dbReference>
<evidence type="ECO:0000313" key="2">
    <source>
        <dbReference type="Proteomes" id="UP001189429"/>
    </source>
</evidence>
<comment type="caution">
    <text evidence="1">The sequence shown here is derived from an EMBL/GenBank/DDBJ whole genome shotgun (WGS) entry which is preliminary data.</text>
</comment>
<proteinExistence type="predicted"/>
<dbReference type="Proteomes" id="UP001189429">
    <property type="component" value="Unassembled WGS sequence"/>
</dbReference>
<gene>
    <name evidence="1" type="ORF">PCOR1329_LOCUS81184</name>
</gene>
<name>A0ABN9XZB0_9DINO</name>